<dbReference type="EMBL" id="DWZD01000030">
    <property type="protein sequence ID" value="HJA78832.1"/>
    <property type="molecule type" value="Genomic_DNA"/>
</dbReference>
<proteinExistence type="inferred from homology"/>
<feature type="domain" description="Ribosomal protein L9" evidence="10">
    <location>
        <begin position="13"/>
        <end position="40"/>
    </location>
</feature>
<protein>
    <recommendedName>
        <fullName evidence="6 7">Large ribosomal subunit protein bL9</fullName>
    </recommendedName>
</protein>
<dbReference type="FunFam" id="3.40.5.10:FF:000003">
    <property type="entry name" value="50S ribosomal protein L9"/>
    <property type="match status" value="1"/>
</dbReference>
<dbReference type="PROSITE" id="PS00651">
    <property type="entry name" value="RIBOSOMAL_L9"/>
    <property type="match status" value="1"/>
</dbReference>
<name>A0A9D2HMC8_9BACT</name>
<keyword evidence="2 7" id="KW-0699">rRNA-binding</keyword>
<comment type="function">
    <text evidence="7">Binds to the 23S rRNA.</text>
</comment>
<dbReference type="GO" id="GO:0005840">
    <property type="term" value="C:ribosome"/>
    <property type="evidence" value="ECO:0007669"/>
    <property type="project" value="UniProtKB-KW"/>
</dbReference>
<evidence type="ECO:0000256" key="1">
    <source>
        <dbReference type="ARBA" id="ARBA00010605"/>
    </source>
</evidence>
<evidence type="ECO:0000313" key="11">
    <source>
        <dbReference type="EMBL" id="HJA78832.1"/>
    </source>
</evidence>
<evidence type="ECO:0000256" key="3">
    <source>
        <dbReference type="ARBA" id="ARBA00022884"/>
    </source>
</evidence>
<dbReference type="Pfam" id="PF03948">
    <property type="entry name" value="Ribosomal_L9_C"/>
    <property type="match status" value="1"/>
</dbReference>
<evidence type="ECO:0000313" key="12">
    <source>
        <dbReference type="Proteomes" id="UP000823821"/>
    </source>
</evidence>
<dbReference type="Gene3D" id="3.10.430.100">
    <property type="entry name" value="Ribosomal protein L9, C-terminal domain"/>
    <property type="match status" value="1"/>
</dbReference>
<dbReference type="InterPro" id="IPR020069">
    <property type="entry name" value="Ribosomal_bL9_C"/>
</dbReference>
<keyword evidence="3 7" id="KW-0694">RNA-binding</keyword>
<dbReference type="Gene3D" id="3.40.5.10">
    <property type="entry name" value="Ribosomal protein L9, N-terminal domain"/>
    <property type="match status" value="1"/>
</dbReference>
<dbReference type="Pfam" id="PF01281">
    <property type="entry name" value="Ribosomal_L9_N"/>
    <property type="match status" value="1"/>
</dbReference>
<comment type="similarity">
    <text evidence="1 7">Belongs to the bacterial ribosomal protein bL9 family.</text>
</comment>
<dbReference type="InterPro" id="IPR020594">
    <property type="entry name" value="Ribosomal_bL9_bac/chp"/>
</dbReference>
<dbReference type="SUPFAM" id="SSF55653">
    <property type="entry name" value="Ribosomal protein L9 C-domain"/>
    <property type="match status" value="1"/>
</dbReference>
<dbReference type="PANTHER" id="PTHR21368">
    <property type="entry name" value="50S RIBOSOMAL PROTEIN L9"/>
    <property type="match status" value="1"/>
</dbReference>
<accession>A0A9D2HMC8</accession>
<dbReference type="SUPFAM" id="SSF55658">
    <property type="entry name" value="L9 N-domain-like"/>
    <property type="match status" value="1"/>
</dbReference>
<dbReference type="AlphaFoldDB" id="A0A9D2HMC8"/>
<dbReference type="GO" id="GO:1990904">
    <property type="term" value="C:ribonucleoprotein complex"/>
    <property type="evidence" value="ECO:0007669"/>
    <property type="project" value="UniProtKB-KW"/>
</dbReference>
<dbReference type="GO" id="GO:0003735">
    <property type="term" value="F:structural constituent of ribosome"/>
    <property type="evidence" value="ECO:0007669"/>
    <property type="project" value="InterPro"/>
</dbReference>
<feature type="region of interest" description="Disordered" evidence="9">
    <location>
        <begin position="146"/>
        <end position="170"/>
    </location>
</feature>
<keyword evidence="8" id="KW-0175">Coiled coil</keyword>
<dbReference type="InterPro" id="IPR009027">
    <property type="entry name" value="Ribosomal_bL9/RNase_H1_N"/>
</dbReference>
<reference evidence="11" key="2">
    <citation type="submission" date="2021-04" db="EMBL/GenBank/DDBJ databases">
        <authorList>
            <person name="Gilroy R."/>
        </authorList>
    </citation>
    <scope>NUCLEOTIDE SEQUENCE</scope>
    <source>
        <strain evidence="11">5032</strain>
    </source>
</reference>
<evidence type="ECO:0000259" key="10">
    <source>
        <dbReference type="PROSITE" id="PS00651"/>
    </source>
</evidence>
<evidence type="ECO:0000256" key="6">
    <source>
        <dbReference type="ARBA" id="ARBA00035292"/>
    </source>
</evidence>
<comment type="caution">
    <text evidence="11">The sequence shown here is derived from an EMBL/GenBank/DDBJ whole genome shotgun (WGS) entry which is preliminary data.</text>
</comment>
<reference evidence="11" key="1">
    <citation type="journal article" date="2021" name="PeerJ">
        <title>Extensive microbial diversity within the chicken gut microbiome revealed by metagenomics and culture.</title>
        <authorList>
            <person name="Gilroy R."/>
            <person name="Ravi A."/>
            <person name="Getino M."/>
            <person name="Pursley I."/>
            <person name="Horton D.L."/>
            <person name="Alikhan N.F."/>
            <person name="Baker D."/>
            <person name="Gharbi K."/>
            <person name="Hall N."/>
            <person name="Watson M."/>
            <person name="Adriaenssens E.M."/>
            <person name="Foster-Nyarko E."/>
            <person name="Jarju S."/>
            <person name="Secka A."/>
            <person name="Antonio M."/>
            <person name="Oren A."/>
            <person name="Chaudhuri R.R."/>
            <person name="La Ragione R."/>
            <person name="Hildebrand F."/>
            <person name="Pallen M.J."/>
        </authorList>
    </citation>
    <scope>NUCLEOTIDE SEQUENCE</scope>
    <source>
        <strain evidence="11">5032</strain>
    </source>
</reference>
<dbReference type="NCBIfam" id="TIGR00158">
    <property type="entry name" value="L9"/>
    <property type="match status" value="1"/>
</dbReference>
<dbReference type="InterPro" id="IPR036935">
    <property type="entry name" value="Ribosomal_bL9_N_sf"/>
</dbReference>
<dbReference type="InterPro" id="IPR036791">
    <property type="entry name" value="Ribosomal_bL9_C_sf"/>
</dbReference>
<feature type="compositionally biased region" description="Low complexity" evidence="9">
    <location>
        <begin position="155"/>
        <end position="170"/>
    </location>
</feature>
<dbReference type="GO" id="GO:0006412">
    <property type="term" value="P:translation"/>
    <property type="evidence" value="ECO:0007669"/>
    <property type="project" value="UniProtKB-UniRule"/>
</dbReference>
<keyword evidence="5 7" id="KW-0687">Ribonucleoprotein</keyword>
<dbReference type="InterPro" id="IPR000244">
    <property type="entry name" value="Ribosomal_bL9"/>
</dbReference>
<dbReference type="GO" id="GO:0019843">
    <property type="term" value="F:rRNA binding"/>
    <property type="evidence" value="ECO:0007669"/>
    <property type="project" value="UniProtKB-UniRule"/>
</dbReference>
<evidence type="ECO:0000256" key="2">
    <source>
        <dbReference type="ARBA" id="ARBA00022730"/>
    </source>
</evidence>
<evidence type="ECO:0000256" key="4">
    <source>
        <dbReference type="ARBA" id="ARBA00022980"/>
    </source>
</evidence>
<keyword evidence="4 7" id="KW-0689">Ribosomal protein</keyword>
<organism evidence="11 12">
    <name type="scientific">Candidatus Desulfovibrio intestinavium</name>
    <dbReference type="NCBI Taxonomy" id="2838534"/>
    <lineage>
        <taxon>Bacteria</taxon>
        <taxon>Pseudomonadati</taxon>
        <taxon>Thermodesulfobacteriota</taxon>
        <taxon>Desulfovibrionia</taxon>
        <taxon>Desulfovibrionales</taxon>
        <taxon>Desulfovibrionaceae</taxon>
        <taxon>Desulfovibrio</taxon>
    </lineage>
</organism>
<dbReference type="HAMAP" id="MF_00503">
    <property type="entry name" value="Ribosomal_bL9"/>
    <property type="match status" value="1"/>
</dbReference>
<evidence type="ECO:0000256" key="8">
    <source>
        <dbReference type="SAM" id="Coils"/>
    </source>
</evidence>
<sequence length="170" mass="18394">MKLILRADVENLGNLGDVVNVRPGYGRNFLLPQGLAMVASEANLKVFELERKKLQERMDALRADAQSLCERLEALEVVIPMHVGENDKLYGSVTSTIIGDALAALGVEVDRRRILLDAPIRSLGEFPVRVRLHASIVATVPVKVVSDKPEEAPEAEAAPSEESAAADSAE</sequence>
<evidence type="ECO:0000256" key="7">
    <source>
        <dbReference type="HAMAP-Rule" id="MF_00503"/>
    </source>
</evidence>
<gene>
    <name evidence="7 11" type="primary">rplI</name>
    <name evidence="11" type="ORF">H9784_04565</name>
</gene>
<dbReference type="InterPro" id="IPR020070">
    <property type="entry name" value="Ribosomal_bL9_N"/>
</dbReference>
<dbReference type="Proteomes" id="UP000823821">
    <property type="component" value="Unassembled WGS sequence"/>
</dbReference>
<evidence type="ECO:0000256" key="5">
    <source>
        <dbReference type="ARBA" id="ARBA00023274"/>
    </source>
</evidence>
<evidence type="ECO:0000256" key="9">
    <source>
        <dbReference type="SAM" id="MobiDB-lite"/>
    </source>
</evidence>
<feature type="coiled-coil region" evidence="8">
    <location>
        <begin position="37"/>
        <end position="78"/>
    </location>
</feature>